<feature type="transmembrane region" description="Helical" evidence="1">
    <location>
        <begin position="211"/>
        <end position="233"/>
    </location>
</feature>
<name>A0A7C8N0T6_9PEZI</name>
<feature type="transmembrane region" description="Helical" evidence="1">
    <location>
        <begin position="67"/>
        <end position="86"/>
    </location>
</feature>
<evidence type="ECO:0000313" key="3">
    <source>
        <dbReference type="Proteomes" id="UP000481858"/>
    </source>
</evidence>
<keyword evidence="1" id="KW-0812">Transmembrane</keyword>
<dbReference type="Proteomes" id="UP000481858">
    <property type="component" value="Unassembled WGS sequence"/>
</dbReference>
<dbReference type="AlphaFoldDB" id="A0A7C8N0T6"/>
<comment type="caution">
    <text evidence="2">The sequence shown here is derived from an EMBL/GenBank/DDBJ whole genome shotgun (WGS) entry which is preliminary data.</text>
</comment>
<accession>A0A7C8N0T6</accession>
<organism evidence="2 3">
    <name type="scientific">Xylaria multiplex</name>
    <dbReference type="NCBI Taxonomy" id="323545"/>
    <lineage>
        <taxon>Eukaryota</taxon>
        <taxon>Fungi</taxon>
        <taxon>Dikarya</taxon>
        <taxon>Ascomycota</taxon>
        <taxon>Pezizomycotina</taxon>
        <taxon>Sordariomycetes</taxon>
        <taxon>Xylariomycetidae</taxon>
        <taxon>Xylariales</taxon>
        <taxon>Xylariaceae</taxon>
        <taxon>Xylaria</taxon>
    </lineage>
</organism>
<dbReference type="EMBL" id="WUBL01000002">
    <property type="protein sequence ID" value="KAF2973273.1"/>
    <property type="molecule type" value="Genomic_DNA"/>
</dbReference>
<dbReference type="InParanoid" id="A0A7C8N0T6"/>
<sequence length="300" mass="33680">MFTKREKINASRSSLDSLCVEHHLERDGSDTESSHSETATPLIVKRSFQLYHQIIADIRQRPVSLKIWLPSTLFLAAVIIVVRILSPGFGYYNGCVVDGSFQIEYELSAIWAISDFFQVNIAAGNLTFTQAKVVDTTWDLVVGRGGQATLSLITWKVFADYAAVSMTIQPVTFATYRTLFTESGPSVSSTTRLFHDFIKYKRLSSKLASGFLIYSMLLSLALPTLSSAATGYVPLNEAFIRHDDDNLVPFSRFELTSYRPDLIWEYSNRTYHTGELESLGSCVPVKDVSLIEMHEMNKLT</sequence>
<evidence type="ECO:0000256" key="1">
    <source>
        <dbReference type="SAM" id="Phobius"/>
    </source>
</evidence>
<gene>
    <name evidence="2" type="ORF">GQX73_g424</name>
</gene>
<proteinExistence type="predicted"/>
<evidence type="ECO:0000313" key="2">
    <source>
        <dbReference type="EMBL" id="KAF2973273.1"/>
    </source>
</evidence>
<keyword evidence="1" id="KW-0472">Membrane</keyword>
<reference evidence="2 3" key="1">
    <citation type="submission" date="2019-12" db="EMBL/GenBank/DDBJ databases">
        <title>Draft genome sequence of the ascomycete Xylaria multiplex DSM 110363.</title>
        <authorList>
            <person name="Buettner E."/>
            <person name="Kellner H."/>
        </authorList>
    </citation>
    <scope>NUCLEOTIDE SEQUENCE [LARGE SCALE GENOMIC DNA]</scope>
    <source>
        <strain evidence="2 3">DSM 110363</strain>
    </source>
</reference>
<dbReference type="OrthoDB" id="3903561at2759"/>
<keyword evidence="1" id="KW-1133">Transmembrane helix</keyword>
<keyword evidence="3" id="KW-1185">Reference proteome</keyword>
<protein>
    <submittedName>
        <fullName evidence="2">Uncharacterized protein</fullName>
    </submittedName>
</protein>